<evidence type="ECO:0000313" key="9">
    <source>
        <dbReference type="Proteomes" id="UP000294829"/>
    </source>
</evidence>
<comment type="caution">
    <text evidence="8">The sequence shown here is derived from an EMBL/GenBank/DDBJ whole genome shotgun (WGS) entry which is preliminary data.</text>
</comment>
<sequence>MPVAYKKFSSKRYAMKIISKIVAILLFVVFFGFALNNTETVTLRFFFGYEFPGPLVLMLLIFFIAGIVLGVFAMLPTVFRHRRDLSKHRKNVSALEQEVAKLQNENSRPPQPDSV</sequence>
<proteinExistence type="predicted"/>
<name>A0A4R5W6T5_9BURK</name>
<evidence type="ECO:0000256" key="5">
    <source>
        <dbReference type="SAM" id="Coils"/>
    </source>
</evidence>
<evidence type="ECO:0000256" key="1">
    <source>
        <dbReference type="ARBA" id="ARBA00022475"/>
    </source>
</evidence>
<dbReference type="GO" id="GO:0005886">
    <property type="term" value="C:plasma membrane"/>
    <property type="evidence" value="ECO:0007669"/>
    <property type="project" value="InterPro"/>
</dbReference>
<accession>A0A4R5W6T5</accession>
<dbReference type="OrthoDB" id="9154783at2"/>
<evidence type="ECO:0000256" key="6">
    <source>
        <dbReference type="SAM" id="Phobius"/>
    </source>
</evidence>
<keyword evidence="2 6" id="KW-0812">Transmembrane</keyword>
<dbReference type="Proteomes" id="UP000294829">
    <property type="component" value="Unassembled WGS sequence"/>
</dbReference>
<evidence type="ECO:0000256" key="3">
    <source>
        <dbReference type="ARBA" id="ARBA00022989"/>
    </source>
</evidence>
<keyword evidence="1" id="KW-1003">Cell membrane</keyword>
<evidence type="ECO:0000256" key="2">
    <source>
        <dbReference type="ARBA" id="ARBA00022692"/>
    </source>
</evidence>
<dbReference type="InterPro" id="IPR036259">
    <property type="entry name" value="MFS_trans_sf"/>
</dbReference>
<reference evidence="8 9" key="1">
    <citation type="submission" date="2019-03" db="EMBL/GenBank/DDBJ databases">
        <title>Sapientia aquatica gen. nov., sp. nov., isolated from a crater lake.</title>
        <authorList>
            <person name="Felfoldi T."/>
            <person name="Szabo A."/>
            <person name="Toth E."/>
            <person name="Schumann P."/>
            <person name="Keki Z."/>
            <person name="Marialigeti K."/>
            <person name="Mathe I."/>
        </authorList>
    </citation>
    <scope>NUCLEOTIDE SEQUENCE [LARGE SCALE GENOMIC DNA]</scope>
    <source>
        <strain evidence="8 9">SA-152</strain>
    </source>
</reference>
<feature type="transmembrane region" description="Helical" evidence="6">
    <location>
        <begin position="55"/>
        <end position="79"/>
    </location>
</feature>
<organism evidence="8 9">
    <name type="scientific">Sapientia aquatica</name>
    <dbReference type="NCBI Taxonomy" id="1549640"/>
    <lineage>
        <taxon>Bacteria</taxon>
        <taxon>Pseudomonadati</taxon>
        <taxon>Pseudomonadota</taxon>
        <taxon>Betaproteobacteria</taxon>
        <taxon>Burkholderiales</taxon>
        <taxon>Oxalobacteraceae</taxon>
        <taxon>Sapientia</taxon>
    </lineage>
</organism>
<feature type="coiled-coil region" evidence="5">
    <location>
        <begin position="78"/>
        <end position="105"/>
    </location>
</feature>
<keyword evidence="3 6" id="KW-1133">Transmembrane helix</keyword>
<dbReference type="Gene3D" id="1.20.1250.20">
    <property type="entry name" value="MFS general substrate transporter like domains"/>
    <property type="match status" value="1"/>
</dbReference>
<dbReference type="InterPro" id="IPR010445">
    <property type="entry name" value="LapA_dom"/>
</dbReference>
<keyword evidence="5" id="KW-0175">Coiled coil</keyword>
<evidence type="ECO:0000256" key="4">
    <source>
        <dbReference type="ARBA" id="ARBA00023136"/>
    </source>
</evidence>
<dbReference type="EMBL" id="SMYL01000001">
    <property type="protein sequence ID" value="TDK68124.1"/>
    <property type="molecule type" value="Genomic_DNA"/>
</dbReference>
<evidence type="ECO:0000313" key="8">
    <source>
        <dbReference type="EMBL" id="TDK68124.1"/>
    </source>
</evidence>
<keyword evidence="4 6" id="KW-0472">Membrane</keyword>
<keyword evidence="9" id="KW-1185">Reference proteome</keyword>
<protein>
    <submittedName>
        <fullName evidence="8">LapA family protein</fullName>
    </submittedName>
</protein>
<evidence type="ECO:0000259" key="7">
    <source>
        <dbReference type="Pfam" id="PF06305"/>
    </source>
</evidence>
<dbReference type="AlphaFoldDB" id="A0A4R5W6T5"/>
<feature type="domain" description="Lipopolysaccharide assembly protein A" evidence="7">
    <location>
        <begin position="36"/>
        <end position="99"/>
    </location>
</feature>
<gene>
    <name evidence="8" type="ORF">E2I14_00820</name>
</gene>
<feature type="transmembrane region" description="Helical" evidence="6">
    <location>
        <begin position="17"/>
        <end position="35"/>
    </location>
</feature>
<dbReference type="Pfam" id="PF06305">
    <property type="entry name" value="LapA_dom"/>
    <property type="match status" value="1"/>
</dbReference>